<reference evidence="2 3" key="1">
    <citation type="journal article" date="2010" name="Stand. Genomic Sci.">
        <title>Complete genome sequence of Haloterrigena turkmenica type strain (4k).</title>
        <authorList>
            <person name="Saunders E."/>
            <person name="Tindall B.J."/>
            <person name="Fahnrich R."/>
            <person name="Lapidus A."/>
            <person name="Copeland A."/>
            <person name="Del Rio T.G."/>
            <person name="Lucas S."/>
            <person name="Chen F."/>
            <person name="Tice H."/>
            <person name="Cheng J.F."/>
            <person name="Han C."/>
            <person name="Detter J.C."/>
            <person name="Bruce D."/>
            <person name="Goodwin L."/>
            <person name="Chain P."/>
            <person name="Pitluck S."/>
            <person name="Pati A."/>
            <person name="Ivanova N."/>
            <person name="Mavromatis K."/>
            <person name="Chen A."/>
            <person name="Palaniappan K."/>
            <person name="Land M."/>
            <person name="Hauser L."/>
            <person name="Chang Y.J."/>
            <person name="Jeffries C.D."/>
            <person name="Brettin T."/>
            <person name="Rohde M."/>
            <person name="Goker M."/>
            <person name="Bristow J."/>
            <person name="Eisen J.A."/>
            <person name="Markowitz V."/>
            <person name="Hugenholtz P."/>
            <person name="Klenk H.P."/>
            <person name="Kyrpides N.C."/>
        </authorList>
    </citation>
    <scope>NUCLEOTIDE SEQUENCE [LARGE SCALE GENOMIC DNA]</scope>
    <source>
        <strain evidence="3">ATCC 51198 / DSM 5511 / JCM 9101 / NCIMB 13204 / VKM B-1734 / 4k</strain>
    </source>
</reference>
<keyword evidence="3" id="KW-1185">Reference proteome</keyword>
<organism evidence="2 3">
    <name type="scientific">Haloterrigena turkmenica (strain ATCC 51198 / DSM 5511 / JCM 9101 / NCIMB 13204 / VKM B-1734 / 4k)</name>
    <name type="common">Halococcus turkmenicus</name>
    <dbReference type="NCBI Taxonomy" id="543526"/>
    <lineage>
        <taxon>Archaea</taxon>
        <taxon>Methanobacteriati</taxon>
        <taxon>Methanobacteriota</taxon>
        <taxon>Stenosarchaea group</taxon>
        <taxon>Halobacteria</taxon>
        <taxon>Halobacteriales</taxon>
        <taxon>Natrialbaceae</taxon>
        <taxon>Haloterrigena</taxon>
    </lineage>
</organism>
<keyword evidence="1" id="KW-0472">Membrane</keyword>
<proteinExistence type="predicted"/>
<protein>
    <submittedName>
        <fullName evidence="2">Uncharacterized protein</fullName>
    </submittedName>
</protein>
<dbReference type="AlphaFoldDB" id="D2RVI1"/>
<evidence type="ECO:0000256" key="1">
    <source>
        <dbReference type="SAM" id="Phobius"/>
    </source>
</evidence>
<dbReference type="RefSeq" id="WP_012941667.1">
    <property type="nucleotide sequence ID" value="NC_013743.1"/>
</dbReference>
<gene>
    <name evidence="2" type="ordered locus">Htur_0447</name>
</gene>
<dbReference type="KEGG" id="htu:Htur_0447"/>
<dbReference type="GeneID" id="8741020"/>
<sequence length="194" mass="21924">MSEDDPVDEPFGNGWSVDYPVEYDPEAVEEVLSTEWKRNLLVVDYESAGEDARNKETLLIQSFYVSLVLFGLLLDVGYRLAQQEEQLALFGLSTLGVVLFGLLANWSVRYRQGRDASWDRRSEIEDFVKLADPDVLRSNDSKFKRLSRTGDGTYRVDEQPWYEAGSIATVVVYAELAIGLLWLAVAVWTGTSLL</sequence>
<evidence type="ECO:0000313" key="3">
    <source>
        <dbReference type="Proteomes" id="UP000001903"/>
    </source>
</evidence>
<keyword evidence="1" id="KW-0812">Transmembrane</keyword>
<feature type="transmembrane region" description="Helical" evidence="1">
    <location>
        <begin position="87"/>
        <end position="108"/>
    </location>
</feature>
<name>D2RVI1_HALTV</name>
<evidence type="ECO:0000313" key="2">
    <source>
        <dbReference type="EMBL" id="ADB59345.1"/>
    </source>
</evidence>
<feature type="transmembrane region" description="Helical" evidence="1">
    <location>
        <begin position="63"/>
        <end position="81"/>
    </location>
</feature>
<dbReference type="Proteomes" id="UP000001903">
    <property type="component" value="Chromosome"/>
</dbReference>
<feature type="transmembrane region" description="Helical" evidence="1">
    <location>
        <begin position="164"/>
        <end position="188"/>
    </location>
</feature>
<accession>D2RVI1</accession>
<dbReference type="OrthoDB" id="380880at2157"/>
<keyword evidence="1" id="KW-1133">Transmembrane helix</keyword>
<dbReference type="EMBL" id="CP001860">
    <property type="protein sequence ID" value="ADB59345.1"/>
    <property type="molecule type" value="Genomic_DNA"/>
</dbReference>
<dbReference type="HOGENOM" id="CLU_1399719_0_0_2"/>